<accession>A0A1M5NMK7</accession>
<organism evidence="1 2">
    <name type="scientific">Tepidibacter thalassicus DSM 15285</name>
    <dbReference type="NCBI Taxonomy" id="1123350"/>
    <lineage>
        <taxon>Bacteria</taxon>
        <taxon>Bacillati</taxon>
        <taxon>Bacillota</taxon>
        <taxon>Clostridia</taxon>
        <taxon>Peptostreptococcales</taxon>
        <taxon>Peptostreptococcaceae</taxon>
        <taxon>Tepidibacter</taxon>
    </lineage>
</organism>
<keyword evidence="2" id="KW-1185">Reference proteome</keyword>
<dbReference type="AlphaFoldDB" id="A0A1M5NMK7"/>
<gene>
    <name evidence="1" type="ORF">SAMN02744040_00118</name>
</gene>
<dbReference type="STRING" id="1123350.SAMN02744040_00118"/>
<proteinExistence type="predicted"/>
<dbReference type="EMBL" id="FQXH01000005">
    <property type="protein sequence ID" value="SHG90665.1"/>
    <property type="molecule type" value="Genomic_DNA"/>
</dbReference>
<protein>
    <submittedName>
        <fullName evidence="1">Uncharacterized protein</fullName>
    </submittedName>
</protein>
<evidence type="ECO:0000313" key="2">
    <source>
        <dbReference type="Proteomes" id="UP000242520"/>
    </source>
</evidence>
<sequence>MAYKKTQWQDHVVEYPNKYEEVSNPDGTVTLIPKQGEVIQQGTPMSATNFNKMEEGIFQAHVSVENITGRLNEVDKIVDNSVSSLTVNFIAMAVEVETLKGATLNDVTANMFVETFLNLDDINLQNGKYDEQNKRIYA</sequence>
<evidence type="ECO:0000313" key="1">
    <source>
        <dbReference type="EMBL" id="SHG90665.1"/>
    </source>
</evidence>
<dbReference type="Proteomes" id="UP000242520">
    <property type="component" value="Unassembled WGS sequence"/>
</dbReference>
<dbReference type="OrthoDB" id="1955581at2"/>
<reference evidence="2" key="1">
    <citation type="submission" date="2016-11" db="EMBL/GenBank/DDBJ databases">
        <authorList>
            <person name="Varghese N."/>
            <person name="Submissions S."/>
        </authorList>
    </citation>
    <scope>NUCLEOTIDE SEQUENCE [LARGE SCALE GENOMIC DNA]</scope>
    <source>
        <strain evidence="2">DSM 15285</strain>
    </source>
</reference>
<name>A0A1M5NMK7_9FIRM</name>